<protein>
    <submittedName>
        <fullName evidence="1">Uncharacterized protein</fullName>
    </submittedName>
</protein>
<name>A0A484FRQ1_COLOR</name>
<gene>
    <name evidence="1" type="ORF">Cob_v006679</name>
</gene>
<dbReference type="AlphaFoldDB" id="A0A484FRQ1"/>
<comment type="caution">
    <text evidence="1">The sequence shown here is derived from an EMBL/GenBank/DDBJ whole genome shotgun (WGS) entry which is preliminary data.</text>
</comment>
<dbReference type="EMBL" id="AMCV02000017">
    <property type="protein sequence ID" value="TDZ20516.1"/>
    <property type="molecule type" value="Genomic_DNA"/>
</dbReference>
<keyword evidence="2" id="KW-1185">Reference proteome</keyword>
<organism evidence="1 2">
    <name type="scientific">Colletotrichum orbiculare (strain 104-T / ATCC 96160 / CBS 514.97 / LARS 414 / MAFF 240422)</name>
    <name type="common">Cucumber anthracnose fungus</name>
    <name type="synonym">Colletotrichum lagenarium</name>
    <dbReference type="NCBI Taxonomy" id="1213857"/>
    <lineage>
        <taxon>Eukaryota</taxon>
        <taxon>Fungi</taxon>
        <taxon>Dikarya</taxon>
        <taxon>Ascomycota</taxon>
        <taxon>Pezizomycotina</taxon>
        <taxon>Sordariomycetes</taxon>
        <taxon>Hypocreomycetidae</taxon>
        <taxon>Glomerellales</taxon>
        <taxon>Glomerellaceae</taxon>
        <taxon>Colletotrichum</taxon>
        <taxon>Colletotrichum orbiculare species complex</taxon>
    </lineage>
</organism>
<evidence type="ECO:0000313" key="2">
    <source>
        <dbReference type="Proteomes" id="UP000014480"/>
    </source>
</evidence>
<reference evidence="2" key="1">
    <citation type="journal article" date="2013" name="New Phytol.">
        <title>Comparative genomic and transcriptomic analyses reveal the hemibiotrophic stage shift of Colletotrichum fungi.</title>
        <authorList>
            <person name="Gan P."/>
            <person name="Ikeda K."/>
            <person name="Irieda H."/>
            <person name="Narusaka M."/>
            <person name="O'Connell R.J."/>
            <person name="Narusaka Y."/>
            <person name="Takano Y."/>
            <person name="Kubo Y."/>
            <person name="Shirasu K."/>
        </authorList>
    </citation>
    <scope>NUCLEOTIDE SEQUENCE [LARGE SCALE GENOMIC DNA]</scope>
    <source>
        <strain evidence="2">104-T / ATCC 96160 / CBS 514.97 / LARS 414 / MAFF 240422</strain>
    </source>
</reference>
<proteinExistence type="predicted"/>
<reference evidence="2" key="2">
    <citation type="journal article" date="2019" name="Mol. Plant Microbe Interact.">
        <title>Genome sequence resources for four phytopathogenic fungi from the Colletotrichum orbiculare species complex.</title>
        <authorList>
            <person name="Gan P."/>
            <person name="Tsushima A."/>
            <person name="Narusaka M."/>
            <person name="Narusaka Y."/>
            <person name="Takano Y."/>
            <person name="Kubo Y."/>
            <person name="Shirasu K."/>
        </authorList>
    </citation>
    <scope>GENOME REANNOTATION</scope>
    <source>
        <strain evidence="2">104-T / ATCC 96160 / CBS 514.97 / LARS 414 / MAFF 240422</strain>
    </source>
</reference>
<dbReference type="Proteomes" id="UP000014480">
    <property type="component" value="Unassembled WGS sequence"/>
</dbReference>
<accession>A0A484FRQ1</accession>
<evidence type="ECO:0000313" key="1">
    <source>
        <dbReference type="EMBL" id="TDZ20516.1"/>
    </source>
</evidence>
<sequence>MPRQNQARCWLYIVNELNATNSPLPLSTEMPLHLKKEALNRWIGRWVEGGSGIAHMPKGVTARIGQVEGECRAYTTYRPGVVDNNLEPVYGADNRRCAARTFVLDRQ</sequence>